<comment type="caution">
    <text evidence="2">The sequence shown here is derived from an EMBL/GenBank/DDBJ whole genome shotgun (WGS) entry which is preliminary data.</text>
</comment>
<dbReference type="Proteomes" id="UP001391051">
    <property type="component" value="Unassembled WGS sequence"/>
</dbReference>
<dbReference type="GeneID" id="92083114"/>
<evidence type="ECO:0000313" key="2">
    <source>
        <dbReference type="EMBL" id="KAK7941443.1"/>
    </source>
</evidence>
<name>A0ABR1PWN3_9PEZI</name>
<dbReference type="RefSeq" id="XP_066694195.1">
    <property type="nucleotide sequence ID" value="XM_066850052.1"/>
</dbReference>
<organism evidence="2 3">
    <name type="scientific">Apiospora aurea</name>
    <dbReference type="NCBI Taxonomy" id="335848"/>
    <lineage>
        <taxon>Eukaryota</taxon>
        <taxon>Fungi</taxon>
        <taxon>Dikarya</taxon>
        <taxon>Ascomycota</taxon>
        <taxon>Pezizomycotina</taxon>
        <taxon>Sordariomycetes</taxon>
        <taxon>Xylariomycetidae</taxon>
        <taxon>Amphisphaeriales</taxon>
        <taxon>Apiosporaceae</taxon>
        <taxon>Apiospora</taxon>
    </lineage>
</organism>
<keyword evidence="3" id="KW-1185">Reference proteome</keyword>
<protein>
    <submittedName>
        <fullName evidence="2">Uncharacterized protein</fullName>
    </submittedName>
</protein>
<accession>A0ABR1PWN3</accession>
<feature type="region of interest" description="Disordered" evidence="1">
    <location>
        <begin position="418"/>
        <end position="483"/>
    </location>
</feature>
<feature type="region of interest" description="Disordered" evidence="1">
    <location>
        <begin position="1"/>
        <end position="21"/>
    </location>
</feature>
<evidence type="ECO:0000313" key="3">
    <source>
        <dbReference type="Proteomes" id="UP001391051"/>
    </source>
</evidence>
<sequence length="483" mass="53852">MAAPSQATSSQAEGPAFDSRTLESTFRAEEASMSKEKEHLFNHLSVNFEKKRLFVCCDGTRKNTSGTISPLTNVGKLSRAVSPYGRDPFSLPSIPEGQLDAATHNSASPNPGSWYGLVRQLVFYSDGKGSQSPISPGSWFAALVGTAKFLNDIGLLGGKGLVFLGPLYQLWRQNPGYKPQSHSLNKPESWIELNDLCQALREAGLLVGPVASSRSVVYQMFVAPSVPWVSRGFATDTSRIGRKKESPEGHCWKLLHRLRLSLWDGTRHPFSDKAKEPRVEINLHPSVYFLNNKDYFDDSCPLNGELNRNMRYLQVNKHERKHLETWKDRTRDTMLVDFPGRYIVFDARDKSANDPQGWKRGILSGSKPWLEFNKESHWSRGMVKGSLPEAQEPLQDLQGLRRLLLDILTSRFVEVDQTTTTTTKTSKVAPVIPPKARQPSAGNSKGKGVDGDNKGKTNRPKSKDSERIAGSEESGEQLKQLEQ</sequence>
<dbReference type="EMBL" id="JAQQWE010000009">
    <property type="protein sequence ID" value="KAK7941443.1"/>
    <property type="molecule type" value="Genomic_DNA"/>
</dbReference>
<proteinExistence type="predicted"/>
<feature type="compositionally biased region" description="Polar residues" evidence="1">
    <location>
        <begin position="1"/>
        <end position="12"/>
    </location>
</feature>
<reference evidence="2 3" key="1">
    <citation type="submission" date="2023-01" db="EMBL/GenBank/DDBJ databases">
        <title>Analysis of 21 Apiospora genomes using comparative genomics revels a genus with tremendous synthesis potential of carbohydrate active enzymes and secondary metabolites.</title>
        <authorList>
            <person name="Sorensen T."/>
        </authorList>
    </citation>
    <scope>NUCLEOTIDE SEQUENCE [LARGE SCALE GENOMIC DNA]</scope>
    <source>
        <strain evidence="2 3">CBS 24483</strain>
    </source>
</reference>
<feature type="compositionally biased region" description="Basic and acidic residues" evidence="1">
    <location>
        <begin position="447"/>
        <end position="470"/>
    </location>
</feature>
<evidence type="ECO:0000256" key="1">
    <source>
        <dbReference type="SAM" id="MobiDB-lite"/>
    </source>
</evidence>
<gene>
    <name evidence="2" type="ORF">PG986_013830</name>
</gene>